<name>A0ABT8XFG9_9HYPH</name>
<evidence type="ECO:0000313" key="1">
    <source>
        <dbReference type="EMBL" id="MDO6122497.1"/>
    </source>
</evidence>
<comment type="caution">
    <text evidence="1">The sequence shown here is derived from an EMBL/GenBank/DDBJ whole genome shotgun (WGS) entry which is preliminary data.</text>
</comment>
<reference evidence="1" key="1">
    <citation type="submission" date="2022-04" db="EMBL/GenBank/DDBJ databases">
        <title>Shinella lacus sp. nov., a novel member of the genus Shinella from water.</title>
        <authorList>
            <person name="Deng Y."/>
        </authorList>
    </citation>
    <scope>NUCLEOTIDE SEQUENCE</scope>
    <source>
        <strain evidence="1">JCM 31239</strain>
    </source>
</reference>
<proteinExistence type="predicted"/>
<dbReference type="Pfam" id="PF19648">
    <property type="entry name" value="DUF6151"/>
    <property type="match status" value="1"/>
</dbReference>
<dbReference type="SUPFAM" id="SSF51316">
    <property type="entry name" value="Mss4-like"/>
    <property type="match status" value="1"/>
</dbReference>
<dbReference type="EMBL" id="WHSC02000006">
    <property type="protein sequence ID" value="MDO6122497.1"/>
    <property type="molecule type" value="Genomic_DNA"/>
</dbReference>
<sequence>MTKTTIIGCRCGKTHFEVTGEPILVSECLCNSCRAAAARLERLPGARPMLTPYQATPSAEYRKDRIRILSGAENLREFRLTVDAGSRRIVATCCNTPAFLEMKGAHWLSVYLHLWPVETRPKPELRTMVGDLKDASALPADILNLKTHHLAFYAKLLKAWIAMGFRTPKIDVRGVIDA</sequence>
<dbReference type="Proteomes" id="UP001177080">
    <property type="component" value="Unassembled WGS sequence"/>
</dbReference>
<dbReference type="InterPro" id="IPR011057">
    <property type="entry name" value="Mss4-like_sf"/>
</dbReference>
<dbReference type="Gene3D" id="3.90.1590.10">
    <property type="entry name" value="glutathione-dependent formaldehyde- activating enzyme (gfa)"/>
    <property type="match status" value="1"/>
</dbReference>
<accession>A0ABT8XFG9</accession>
<gene>
    <name evidence="1" type="ORF">GB928_014990</name>
</gene>
<keyword evidence="2" id="KW-1185">Reference proteome</keyword>
<protein>
    <submittedName>
        <fullName evidence="1">DUF6151 family protein</fullName>
    </submittedName>
</protein>
<dbReference type="InterPro" id="IPR046149">
    <property type="entry name" value="DUF6151"/>
</dbReference>
<dbReference type="RefSeq" id="WP_244760188.1">
    <property type="nucleotide sequence ID" value="NZ_JALJCJ010000002.1"/>
</dbReference>
<evidence type="ECO:0000313" key="2">
    <source>
        <dbReference type="Proteomes" id="UP001177080"/>
    </source>
</evidence>
<organism evidence="1 2">
    <name type="scientific">Shinella curvata</name>
    <dbReference type="NCBI Taxonomy" id="1817964"/>
    <lineage>
        <taxon>Bacteria</taxon>
        <taxon>Pseudomonadati</taxon>
        <taxon>Pseudomonadota</taxon>
        <taxon>Alphaproteobacteria</taxon>
        <taxon>Hyphomicrobiales</taxon>
        <taxon>Rhizobiaceae</taxon>
        <taxon>Shinella</taxon>
    </lineage>
</organism>